<evidence type="ECO:0000313" key="1">
    <source>
        <dbReference type="EMBL" id="MXQ96793.1"/>
    </source>
</evidence>
<dbReference type="EMBL" id="VBQZ03000174">
    <property type="protein sequence ID" value="MXQ96793.1"/>
    <property type="molecule type" value="Genomic_DNA"/>
</dbReference>
<gene>
    <name evidence="1" type="ORF">E5288_WYG021015</name>
</gene>
<comment type="caution">
    <text evidence="1">The sequence shown here is derived from an EMBL/GenBank/DDBJ whole genome shotgun (WGS) entry which is preliminary data.</text>
</comment>
<dbReference type="Proteomes" id="UP000322234">
    <property type="component" value="Unassembled WGS sequence"/>
</dbReference>
<reference evidence="1" key="1">
    <citation type="submission" date="2019-10" db="EMBL/GenBank/DDBJ databases">
        <title>The sequence and de novo assembly of the wild yak genome.</title>
        <authorList>
            <person name="Liu Y."/>
        </authorList>
    </citation>
    <scope>NUCLEOTIDE SEQUENCE [LARGE SCALE GENOMIC DNA]</scope>
    <source>
        <strain evidence="1">WY2019</strain>
    </source>
</reference>
<proteinExistence type="predicted"/>
<dbReference type="AlphaFoldDB" id="A0A6B0SCT3"/>
<sequence length="112" mass="13187">MWVVSNQKQRATQAFRHVGRVIQSQSEMERIWILERENPNTSEYCQLVAKLGHLVSEPYLYLQKPYLQKPEDSDMENSENFDMENSENFDMGFIQQSLVYLLCVYCIPSGML</sequence>
<evidence type="ECO:0000313" key="2">
    <source>
        <dbReference type="Proteomes" id="UP000322234"/>
    </source>
</evidence>
<name>A0A6B0SCT3_9CETA</name>
<accession>A0A6B0SCT3</accession>
<protein>
    <submittedName>
        <fullName evidence="1">Uncharacterized protein</fullName>
    </submittedName>
</protein>
<keyword evidence="2" id="KW-1185">Reference proteome</keyword>
<organism evidence="1 2">
    <name type="scientific">Bos mutus</name>
    <name type="common">wild yak</name>
    <dbReference type="NCBI Taxonomy" id="72004"/>
    <lineage>
        <taxon>Eukaryota</taxon>
        <taxon>Metazoa</taxon>
        <taxon>Chordata</taxon>
        <taxon>Craniata</taxon>
        <taxon>Vertebrata</taxon>
        <taxon>Euteleostomi</taxon>
        <taxon>Mammalia</taxon>
        <taxon>Eutheria</taxon>
        <taxon>Laurasiatheria</taxon>
        <taxon>Artiodactyla</taxon>
        <taxon>Ruminantia</taxon>
        <taxon>Pecora</taxon>
        <taxon>Bovidae</taxon>
        <taxon>Bovinae</taxon>
        <taxon>Bos</taxon>
    </lineage>
</organism>